<evidence type="ECO:0000313" key="11">
    <source>
        <dbReference type="RefSeq" id="XP_026122260.1"/>
    </source>
</evidence>
<evidence type="ECO:0000259" key="9">
    <source>
        <dbReference type="PROSITE" id="PS50157"/>
    </source>
</evidence>
<dbReference type="OrthoDB" id="6365676at2759"/>
<feature type="domain" description="C2H2-type" evidence="9">
    <location>
        <begin position="302"/>
        <end position="330"/>
    </location>
</feature>
<feature type="domain" description="C2H2-type" evidence="9">
    <location>
        <begin position="443"/>
        <end position="470"/>
    </location>
</feature>
<feature type="domain" description="C2H2-type" evidence="9">
    <location>
        <begin position="471"/>
        <end position="498"/>
    </location>
</feature>
<dbReference type="InterPro" id="IPR036236">
    <property type="entry name" value="Znf_C2H2_sf"/>
</dbReference>
<keyword evidence="4 7" id="KW-0863">Zinc-finger</keyword>
<feature type="domain" description="C2H2-type" evidence="9">
    <location>
        <begin position="415"/>
        <end position="442"/>
    </location>
</feature>
<dbReference type="Proteomes" id="UP000515129">
    <property type="component" value="Chromosome 7"/>
</dbReference>
<feature type="region of interest" description="Disordered" evidence="8">
    <location>
        <begin position="240"/>
        <end position="263"/>
    </location>
</feature>
<dbReference type="PROSITE" id="PS50157">
    <property type="entry name" value="ZINC_FINGER_C2H2_2"/>
    <property type="match status" value="11"/>
</dbReference>
<evidence type="ECO:0000256" key="5">
    <source>
        <dbReference type="ARBA" id="ARBA00022833"/>
    </source>
</evidence>
<reference evidence="11" key="1">
    <citation type="submission" date="2025-08" db="UniProtKB">
        <authorList>
            <consortium name="RefSeq"/>
        </authorList>
    </citation>
    <scope>IDENTIFICATION</scope>
    <source>
        <strain evidence="11">Wakin</strain>
        <tissue evidence="11">Muscle</tissue>
    </source>
</reference>
<dbReference type="GO" id="GO:0000981">
    <property type="term" value="F:DNA-binding transcription factor activity, RNA polymerase II-specific"/>
    <property type="evidence" value="ECO:0007669"/>
    <property type="project" value="TreeGrafter"/>
</dbReference>
<keyword evidence="5" id="KW-0862">Zinc</keyword>
<dbReference type="FunFam" id="3.30.160.60:FF:000538">
    <property type="entry name" value="zinc finger protein 853"/>
    <property type="match status" value="1"/>
</dbReference>
<keyword evidence="2" id="KW-0479">Metal-binding</keyword>
<dbReference type="FunFam" id="3.30.160.60:FF:001840">
    <property type="entry name" value="Paternally-expressed gene 3 protein"/>
    <property type="match status" value="1"/>
</dbReference>
<name>A0A6P6PPK8_CARAU</name>
<evidence type="ECO:0000256" key="8">
    <source>
        <dbReference type="SAM" id="MobiDB-lite"/>
    </source>
</evidence>
<evidence type="ECO:0000256" key="7">
    <source>
        <dbReference type="PROSITE-ProRule" id="PRU00042"/>
    </source>
</evidence>
<dbReference type="SMART" id="SM00355">
    <property type="entry name" value="ZnF_C2H2"/>
    <property type="match status" value="11"/>
</dbReference>
<dbReference type="FunFam" id="3.30.160.60:FF:000706">
    <property type="entry name" value="Zinc finger protein"/>
    <property type="match status" value="1"/>
</dbReference>
<dbReference type="FunFam" id="3.30.160.60:FF:000100">
    <property type="entry name" value="Zinc finger 45-like"/>
    <property type="match status" value="2"/>
</dbReference>
<feature type="domain" description="C2H2-type" evidence="9">
    <location>
        <begin position="527"/>
        <end position="554"/>
    </location>
</feature>
<gene>
    <name evidence="11" type="primary">LOC113105419</name>
</gene>
<dbReference type="GO" id="GO:0008270">
    <property type="term" value="F:zinc ion binding"/>
    <property type="evidence" value="ECO:0007669"/>
    <property type="project" value="UniProtKB-KW"/>
</dbReference>
<accession>A0A6P6PPK8</accession>
<dbReference type="FunFam" id="3.30.160.60:FF:000065">
    <property type="entry name" value="B-cell CLL/lymphoma 6, member B"/>
    <property type="match status" value="1"/>
</dbReference>
<proteinExistence type="predicted"/>
<dbReference type="InterPro" id="IPR013087">
    <property type="entry name" value="Znf_C2H2_type"/>
</dbReference>
<dbReference type="AlphaFoldDB" id="A0A6P6PPK8"/>
<dbReference type="GeneID" id="113105419"/>
<feature type="domain" description="C2H2-type" evidence="9">
    <location>
        <begin position="387"/>
        <end position="414"/>
    </location>
</feature>
<organism evidence="10 11">
    <name type="scientific">Carassius auratus</name>
    <name type="common">Goldfish</name>
    <dbReference type="NCBI Taxonomy" id="7957"/>
    <lineage>
        <taxon>Eukaryota</taxon>
        <taxon>Metazoa</taxon>
        <taxon>Chordata</taxon>
        <taxon>Craniata</taxon>
        <taxon>Vertebrata</taxon>
        <taxon>Euteleostomi</taxon>
        <taxon>Actinopterygii</taxon>
        <taxon>Neopterygii</taxon>
        <taxon>Teleostei</taxon>
        <taxon>Ostariophysi</taxon>
        <taxon>Cypriniformes</taxon>
        <taxon>Cyprinidae</taxon>
        <taxon>Cyprininae</taxon>
        <taxon>Carassius</taxon>
    </lineage>
</organism>
<comment type="subcellular location">
    <subcellularLocation>
        <location evidence="1">Nucleus</location>
    </subcellularLocation>
</comment>
<dbReference type="PANTHER" id="PTHR24381:SF393">
    <property type="entry name" value="CHROMATIN-LINKED ADAPTOR FOR MSL PROTEINS, ISOFORM B"/>
    <property type="match status" value="1"/>
</dbReference>
<feature type="domain" description="C2H2-type" evidence="9">
    <location>
        <begin position="499"/>
        <end position="526"/>
    </location>
</feature>
<dbReference type="Pfam" id="PF12874">
    <property type="entry name" value="zf-met"/>
    <property type="match status" value="1"/>
</dbReference>
<dbReference type="FunFam" id="3.30.160.60:FF:000870">
    <property type="entry name" value="zinc finger protein 197 isoform X1"/>
    <property type="match status" value="1"/>
</dbReference>
<sequence length="620" mass="69897">MSCEASVQKQVLLIMDSLVSSIVAEICQLDIFQSERRNGNPETDIKMNLTDAIRKITNSTAEHICRIVHKASSGSRKDLTQPDEVNHMVEQQFAGSGRPLNTHIKDEEHVKGGDQQGFSSDVESGIQERLSCTPSGGNLLQTVEEELEFRFEEVFVHEEEQVECQTAAVDDIMEHNADESESVEHQKEEQWTTEPNSVDELNDISEQLNTLDPPDIIETGLNVPIDAAETVAVDDIMEPSANESESHQREEQWTTEPNSEDESNDILVQLNTLDPPDIIETGLDVPKDAAEEEQPNTSDEQNTCKICRKTFTHLNNLRRHEQKFHSGETPHACQECGERFGSRRLLQIHRRDHKVEKPHKCTLCDKVFRLPNHLRNHMTSHGDQRPFSCTTCGKSFALISILRSHERTHDGEKTFVCLQCGSKFLTKSYLDYHQRVHTGEKPYLCKHCGKSFAQKGNLKAHERVHTGEQPFRCEDCGKTFVHANTFKSHKQLHTGVKAFCCELCGKGFRRGTHLKTHLLTHSGDKPFSCDVCGKTFALKGSLKTHQLTHTGQKSYTCNVCSKQFTQASSLAKHKRVHTGEKPHRCVNCDKCFSQSSHLNYHLKVCPSGPKGSANSNVEEN</sequence>
<feature type="domain" description="C2H2-type" evidence="9">
    <location>
        <begin position="331"/>
        <end position="358"/>
    </location>
</feature>
<keyword evidence="10" id="KW-1185">Reference proteome</keyword>
<dbReference type="FunFam" id="3.30.160.60:FF:000624">
    <property type="entry name" value="zinc finger protein 697"/>
    <property type="match status" value="1"/>
</dbReference>
<dbReference type="Gene3D" id="3.30.160.60">
    <property type="entry name" value="Classic Zinc Finger"/>
    <property type="match status" value="11"/>
</dbReference>
<dbReference type="RefSeq" id="XP_026122260.1">
    <property type="nucleotide sequence ID" value="XM_026266475.1"/>
</dbReference>
<dbReference type="Pfam" id="PF13912">
    <property type="entry name" value="zf-C2H2_6"/>
    <property type="match status" value="1"/>
</dbReference>
<dbReference type="SUPFAM" id="SSF57667">
    <property type="entry name" value="beta-beta-alpha zinc fingers"/>
    <property type="match status" value="7"/>
</dbReference>
<feature type="domain" description="C2H2-type" evidence="9">
    <location>
        <begin position="583"/>
        <end position="611"/>
    </location>
</feature>
<evidence type="ECO:0000256" key="2">
    <source>
        <dbReference type="ARBA" id="ARBA00022723"/>
    </source>
</evidence>
<dbReference type="FunFam" id="3.30.160.60:FF:000744">
    <property type="entry name" value="zinc finger E-box-binding homeobox 1"/>
    <property type="match status" value="1"/>
</dbReference>
<keyword evidence="6" id="KW-0539">Nucleus</keyword>
<feature type="domain" description="C2H2-type" evidence="9">
    <location>
        <begin position="555"/>
        <end position="582"/>
    </location>
</feature>
<keyword evidence="3" id="KW-0677">Repeat</keyword>
<dbReference type="PANTHER" id="PTHR24381">
    <property type="entry name" value="ZINC FINGER PROTEIN"/>
    <property type="match status" value="1"/>
</dbReference>
<protein>
    <submittedName>
        <fullName evidence="11">Zinc finger protein 436-like isoform X1</fullName>
    </submittedName>
</protein>
<evidence type="ECO:0000256" key="1">
    <source>
        <dbReference type="ARBA" id="ARBA00004123"/>
    </source>
</evidence>
<dbReference type="Pfam" id="PF00096">
    <property type="entry name" value="zf-C2H2"/>
    <property type="match status" value="8"/>
</dbReference>
<evidence type="ECO:0000256" key="4">
    <source>
        <dbReference type="ARBA" id="ARBA00022771"/>
    </source>
</evidence>
<dbReference type="KEGG" id="caua:113105419"/>
<evidence type="ECO:0000256" key="3">
    <source>
        <dbReference type="ARBA" id="ARBA00022737"/>
    </source>
</evidence>
<evidence type="ECO:0000256" key="6">
    <source>
        <dbReference type="ARBA" id="ARBA00023242"/>
    </source>
</evidence>
<dbReference type="FunFam" id="3.30.160.60:FF:002343">
    <property type="entry name" value="Zinc finger protein 33A"/>
    <property type="match status" value="1"/>
</dbReference>
<evidence type="ECO:0000313" key="10">
    <source>
        <dbReference type="Proteomes" id="UP000515129"/>
    </source>
</evidence>
<dbReference type="GO" id="GO:0005634">
    <property type="term" value="C:nucleus"/>
    <property type="evidence" value="ECO:0007669"/>
    <property type="project" value="UniProtKB-SubCell"/>
</dbReference>
<dbReference type="GO" id="GO:0000977">
    <property type="term" value="F:RNA polymerase II transcription regulatory region sequence-specific DNA binding"/>
    <property type="evidence" value="ECO:0007669"/>
    <property type="project" value="TreeGrafter"/>
</dbReference>
<feature type="domain" description="C2H2-type" evidence="9">
    <location>
        <begin position="359"/>
        <end position="386"/>
    </location>
</feature>
<dbReference type="PROSITE" id="PS00028">
    <property type="entry name" value="ZINC_FINGER_C2H2_1"/>
    <property type="match status" value="10"/>
</dbReference>